<sequence>MDRLRPRRRSRPIFSGFTNSEIEKLERFVREAREQLLDKEFCHKISINFNRSAGRAGKPAVRWTEIQNWFEARLQDLPDDNDNEATIPKEPECKEVEVEMDCDRLSPRSRDIFSGFTDSEIEKLDRSLRETREQSLDKEFCHKIAVNFNRSADRAGKPAVRWTEIQNWFETKLQDLQEDRNNEAMIPKEPECKEGEIVRDLSELEFEAKSSKDGAWYDVETFLAHRFNSNGEAEVLVRFVGFGGDEDEWVTMKNSVRKRSIPLENTECCNLNVGDYVLCFQERKDQAIYYDARILEIQRRIHDIRGCRCHILIRYDHDNSEESVRLRRLCRRPAP</sequence>
<dbReference type="Pfam" id="PF16719">
    <property type="entry name" value="SAWADEE"/>
    <property type="match status" value="1"/>
</dbReference>
<comment type="caution">
    <text evidence="2">The sequence shown here is derived from an EMBL/GenBank/DDBJ whole genome shotgun (WGS) entry which is preliminary data.</text>
</comment>
<organism evidence="2 3">
    <name type="scientific">Stylosanthes scabra</name>
    <dbReference type="NCBI Taxonomy" id="79078"/>
    <lineage>
        <taxon>Eukaryota</taxon>
        <taxon>Viridiplantae</taxon>
        <taxon>Streptophyta</taxon>
        <taxon>Embryophyta</taxon>
        <taxon>Tracheophyta</taxon>
        <taxon>Spermatophyta</taxon>
        <taxon>Magnoliopsida</taxon>
        <taxon>eudicotyledons</taxon>
        <taxon>Gunneridae</taxon>
        <taxon>Pentapetalae</taxon>
        <taxon>rosids</taxon>
        <taxon>fabids</taxon>
        <taxon>Fabales</taxon>
        <taxon>Fabaceae</taxon>
        <taxon>Papilionoideae</taxon>
        <taxon>50 kb inversion clade</taxon>
        <taxon>dalbergioids sensu lato</taxon>
        <taxon>Dalbergieae</taxon>
        <taxon>Pterocarpus clade</taxon>
        <taxon>Stylosanthes</taxon>
    </lineage>
</organism>
<dbReference type="EMBL" id="JASCZI010211464">
    <property type="protein sequence ID" value="MED6192129.1"/>
    <property type="molecule type" value="Genomic_DNA"/>
</dbReference>
<evidence type="ECO:0000259" key="1">
    <source>
        <dbReference type="Pfam" id="PF16719"/>
    </source>
</evidence>
<evidence type="ECO:0000313" key="2">
    <source>
        <dbReference type="EMBL" id="MED6192129.1"/>
    </source>
</evidence>
<dbReference type="Proteomes" id="UP001341840">
    <property type="component" value="Unassembled WGS sequence"/>
</dbReference>
<reference evidence="2 3" key="1">
    <citation type="journal article" date="2023" name="Plants (Basel)">
        <title>Bridging the Gap: Combining Genomics and Transcriptomics Approaches to Understand Stylosanthes scabra, an Orphan Legume from the Brazilian Caatinga.</title>
        <authorList>
            <person name="Ferreira-Neto J.R.C."/>
            <person name="da Silva M.D."/>
            <person name="Binneck E."/>
            <person name="de Melo N.F."/>
            <person name="da Silva R.H."/>
            <person name="de Melo A.L.T.M."/>
            <person name="Pandolfi V."/>
            <person name="Bustamante F.O."/>
            <person name="Brasileiro-Vidal A.C."/>
            <person name="Benko-Iseppon A.M."/>
        </authorList>
    </citation>
    <scope>NUCLEOTIDE SEQUENCE [LARGE SCALE GENOMIC DNA]</scope>
    <source>
        <tissue evidence="2">Leaves</tissue>
    </source>
</reference>
<keyword evidence="3" id="KW-1185">Reference proteome</keyword>
<dbReference type="Gene3D" id="2.40.50.40">
    <property type="match status" value="1"/>
</dbReference>
<dbReference type="PANTHER" id="PTHR33827">
    <property type="entry name" value="PROTEIN SAWADEE HOMEODOMAIN HOMOLOG 2"/>
    <property type="match status" value="1"/>
</dbReference>
<protein>
    <recommendedName>
        <fullName evidence="1">SAWADEE domain-containing protein</fullName>
    </recommendedName>
</protein>
<dbReference type="SUPFAM" id="SSF54160">
    <property type="entry name" value="Chromo domain-like"/>
    <property type="match status" value="1"/>
</dbReference>
<dbReference type="PANTHER" id="PTHR33827:SF3">
    <property type="entry name" value="OS09G0346900 PROTEIN"/>
    <property type="match status" value="1"/>
</dbReference>
<dbReference type="InterPro" id="IPR039276">
    <property type="entry name" value="SHH1/2"/>
</dbReference>
<evidence type="ECO:0000313" key="3">
    <source>
        <dbReference type="Proteomes" id="UP001341840"/>
    </source>
</evidence>
<accession>A0ABU6X4A1</accession>
<dbReference type="InterPro" id="IPR016197">
    <property type="entry name" value="Chromo-like_dom_sf"/>
</dbReference>
<dbReference type="Gene3D" id="2.30.30.140">
    <property type="match status" value="1"/>
</dbReference>
<proteinExistence type="predicted"/>
<dbReference type="InterPro" id="IPR032001">
    <property type="entry name" value="SAWADEE_dom"/>
</dbReference>
<feature type="domain" description="SAWADEE" evidence="1">
    <location>
        <begin position="203"/>
        <end position="330"/>
    </location>
</feature>
<gene>
    <name evidence="2" type="ORF">PIB30_007305</name>
</gene>
<name>A0ABU6X4A1_9FABA</name>